<dbReference type="EMBL" id="AUWU02000005">
    <property type="protein sequence ID" value="KAH0573074.1"/>
    <property type="molecule type" value="Genomic_DNA"/>
</dbReference>
<sequence length="101" mass="11415">MQNVEAYLQDLSAAFFKSELSFESLQTAQATDLEMRLIQCIQAHNGKPIIATSADIVARAEDALHLQLNEMKAIIDTQEERILKLERENLNLRGVLAQVFE</sequence>
<protein>
    <submittedName>
        <fullName evidence="2">Uncharacterized protein</fullName>
    </submittedName>
</protein>
<dbReference type="GeneID" id="94299215"/>
<keyword evidence="3" id="KW-1185">Reference proteome</keyword>
<organism evidence="2 3">
    <name type="scientific">Spironucleus salmonicida</name>
    <dbReference type="NCBI Taxonomy" id="348837"/>
    <lineage>
        <taxon>Eukaryota</taxon>
        <taxon>Metamonada</taxon>
        <taxon>Diplomonadida</taxon>
        <taxon>Hexamitidae</taxon>
        <taxon>Hexamitinae</taxon>
        <taxon>Spironucleus</taxon>
    </lineage>
</organism>
<feature type="coiled-coil region" evidence="1">
    <location>
        <begin position="68"/>
        <end position="95"/>
    </location>
</feature>
<proteinExistence type="predicted"/>
<reference evidence="2 3" key="1">
    <citation type="journal article" date="2014" name="PLoS Genet.">
        <title>The Genome of Spironucleus salmonicida Highlights a Fish Pathogen Adapted to Fluctuating Environments.</title>
        <authorList>
            <person name="Xu F."/>
            <person name="Jerlstrom-Hultqvist J."/>
            <person name="Einarsson E."/>
            <person name="Astvaldsson A."/>
            <person name="Svard S.G."/>
            <person name="Andersson J.O."/>
        </authorList>
    </citation>
    <scope>NUCLEOTIDE SEQUENCE [LARGE SCALE GENOMIC DNA]</scope>
    <source>
        <strain evidence="2 3">ATCC 50377</strain>
    </source>
</reference>
<dbReference type="RefSeq" id="XP_067763847.1">
    <property type="nucleotide sequence ID" value="XM_067909026.1"/>
</dbReference>
<comment type="caution">
    <text evidence="2">The sequence shown here is derived from an EMBL/GenBank/DDBJ whole genome shotgun (WGS) entry which is preliminary data.</text>
</comment>
<evidence type="ECO:0000256" key="1">
    <source>
        <dbReference type="SAM" id="Coils"/>
    </source>
</evidence>
<dbReference type="Proteomes" id="UP000018208">
    <property type="component" value="Unassembled WGS sequence"/>
</dbReference>
<accession>A0A9P8LR94</accession>
<evidence type="ECO:0000313" key="2">
    <source>
        <dbReference type="EMBL" id="KAH0573074.1"/>
    </source>
</evidence>
<dbReference type="KEGG" id="ssao:94299215"/>
<dbReference type="AlphaFoldDB" id="A0A9P8LR94"/>
<gene>
    <name evidence="2" type="ORF">SS50377_25192</name>
</gene>
<evidence type="ECO:0000313" key="3">
    <source>
        <dbReference type="Proteomes" id="UP000018208"/>
    </source>
</evidence>
<keyword evidence="1" id="KW-0175">Coiled coil</keyword>
<name>A0A9P8LR94_9EUKA</name>